<evidence type="ECO:0000256" key="2">
    <source>
        <dbReference type="ARBA" id="ARBA00001966"/>
    </source>
</evidence>
<dbReference type="Gene3D" id="3.30.565.10">
    <property type="entry name" value="Histidine kinase-like ATPase, C-terminal domain"/>
    <property type="match status" value="1"/>
</dbReference>
<dbReference type="SMART" id="SM00387">
    <property type="entry name" value="HATPase_c"/>
    <property type="match status" value="1"/>
</dbReference>
<evidence type="ECO:0000256" key="11">
    <source>
        <dbReference type="ARBA" id="ARBA00022741"/>
    </source>
</evidence>
<dbReference type="PROSITE" id="PS50113">
    <property type="entry name" value="PAC"/>
    <property type="match status" value="1"/>
</dbReference>
<evidence type="ECO:0000256" key="17">
    <source>
        <dbReference type="ARBA" id="ARBA00024827"/>
    </source>
</evidence>
<dbReference type="CDD" id="cd16917">
    <property type="entry name" value="HATPase_UhpB-NarQ-NarX-like"/>
    <property type="match status" value="1"/>
</dbReference>
<gene>
    <name evidence="22" type="ORF">GCM10010919_09020</name>
</gene>
<evidence type="ECO:0000256" key="6">
    <source>
        <dbReference type="ARBA" id="ARBA00022485"/>
    </source>
</evidence>
<dbReference type="InterPro" id="IPR011712">
    <property type="entry name" value="Sig_transdc_His_kin_sub3_dim/P"/>
</dbReference>
<keyword evidence="14" id="KW-0408">Iron</keyword>
<dbReference type="PANTHER" id="PTHR24421:SF10">
    <property type="entry name" value="NITRATE_NITRITE SENSOR PROTEIN NARQ"/>
    <property type="match status" value="1"/>
</dbReference>
<keyword evidence="10" id="KW-0479">Metal-binding</keyword>
<comment type="caution">
    <text evidence="22">The sequence shown here is derived from an EMBL/GenBank/DDBJ whole genome shotgun (WGS) entry which is preliminary data.</text>
</comment>
<protein>
    <recommendedName>
        <fullName evidence="5">Oxygen sensor histidine kinase NreB</fullName>
        <ecNumber evidence="4">2.7.13.3</ecNumber>
    </recommendedName>
    <alternativeName>
        <fullName evidence="18">Nitrogen regulation protein B</fullName>
    </alternativeName>
</protein>
<evidence type="ECO:0000256" key="16">
    <source>
        <dbReference type="ARBA" id="ARBA00023014"/>
    </source>
</evidence>
<dbReference type="CDD" id="cd00130">
    <property type="entry name" value="PAS"/>
    <property type="match status" value="2"/>
</dbReference>
<feature type="domain" description="Histidine kinase" evidence="19">
    <location>
        <begin position="512"/>
        <end position="600"/>
    </location>
</feature>
<comment type="cofactor">
    <cofactor evidence="2">
        <name>[4Fe-4S] cluster</name>
        <dbReference type="ChEBI" id="CHEBI:49883"/>
    </cofactor>
</comment>
<keyword evidence="16" id="KW-0411">Iron-sulfur</keyword>
<organism evidence="22 23">
    <name type="scientific">Alishewanella longhuensis</name>
    <dbReference type="NCBI Taxonomy" id="1091037"/>
    <lineage>
        <taxon>Bacteria</taxon>
        <taxon>Pseudomonadati</taxon>
        <taxon>Pseudomonadota</taxon>
        <taxon>Gammaproteobacteria</taxon>
        <taxon>Alteromonadales</taxon>
        <taxon>Alteromonadaceae</taxon>
        <taxon>Alishewanella</taxon>
    </lineage>
</organism>
<evidence type="ECO:0000256" key="8">
    <source>
        <dbReference type="ARBA" id="ARBA00022553"/>
    </source>
</evidence>
<dbReference type="PRINTS" id="PR00344">
    <property type="entry name" value="BCTRLSENSOR"/>
</dbReference>
<keyword evidence="6" id="KW-0004">4Fe-4S</keyword>
<keyword evidence="13" id="KW-0067">ATP-binding</keyword>
<feature type="domain" description="PAS" evidence="20">
    <location>
        <begin position="128"/>
        <end position="198"/>
    </location>
</feature>
<feature type="domain" description="PAC" evidence="21">
    <location>
        <begin position="325"/>
        <end position="380"/>
    </location>
</feature>
<evidence type="ECO:0000256" key="12">
    <source>
        <dbReference type="ARBA" id="ARBA00022777"/>
    </source>
</evidence>
<evidence type="ECO:0000313" key="22">
    <source>
        <dbReference type="EMBL" id="GHG63371.1"/>
    </source>
</evidence>
<keyword evidence="11" id="KW-0547">Nucleotide-binding</keyword>
<evidence type="ECO:0000256" key="1">
    <source>
        <dbReference type="ARBA" id="ARBA00000085"/>
    </source>
</evidence>
<dbReference type="PANTHER" id="PTHR24421">
    <property type="entry name" value="NITRATE/NITRITE SENSOR PROTEIN NARX-RELATED"/>
    <property type="match status" value="1"/>
</dbReference>
<evidence type="ECO:0000256" key="10">
    <source>
        <dbReference type="ARBA" id="ARBA00022723"/>
    </source>
</evidence>
<evidence type="ECO:0000259" key="20">
    <source>
        <dbReference type="PROSITE" id="PS50112"/>
    </source>
</evidence>
<accession>A0ABQ3KVA8</accession>
<dbReference type="Pfam" id="PF07730">
    <property type="entry name" value="HisKA_3"/>
    <property type="match status" value="1"/>
</dbReference>
<evidence type="ECO:0000256" key="7">
    <source>
        <dbReference type="ARBA" id="ARBA00022490"/>
    </source>
</evidence>
<sequence length="602" mass="67944">MIKDEYKTEQPVPRLNAELLEFIPAAALRVDAFGYVLALNALAQRLDCNLVVGQPMISRLDALSAHTLVTILSGIKGAADDVCEFEASIGQRFFRIAAGSHAYQDGSRIVQLTDISEYRSESDRIFESEQYYRSLFTENPEAVFGLSTQGQFLNANQSMWDLTGYNEEDLLQSSWEQVVAEEDRAIVTKNFQKTLEGTATNYRCSIISREGKSAIVEITHIPIFVNDRVVGVFGIARDRTEYYRVAENRRMLRAAIAQIQDVIIITETNPLDDPGPSIVFVNEPVKEMTGYEPEELMGKSPRILQGPETDPAVLRRIRAALEAKQPIKEELINYCKDGKPYWNEIEIVPIVAKDIGQGEYFASVQRDITESKRQQMKLLQTQRELRLLNKAQDTIIERERRRIARDLHDDLGQTLTAMKLDLSLALRDVSHLPKAKLNRLQAMIDYIDDVIERVRDIAANLRPAMLDDLGFEATAEWFLKQYSGRDDMTIHWHAELASNNNPQAKGDVATTLFRILQECMTNIIRHAKATTVWVHYEETDKQAQLCVKDDGVGFNKSKLKSTGLGLVSMRERVVMHDGQLTVNAVIGQGTEILVSLPLGNKA</sequence>
<dbReference type="Proteomes" id="UP000659697">
    <property type="component" value="Unassembled WGS sequence"/>
</dbReference>
<keyword evidence="12" id="KW-0418">Kinase</keyword>
<dbReference type="Gene3D" id="1.20.5.1930">
    <property type="match status" value="1"/>
</dbReference>
<comment type="subcellular location">
    <subcellularLocation>
        <location evidence="3">Cytoplasm</location>
    </subcellularLocation>
</comment>
<dbReference type="InterPro" id="IPR035965">
    <property type="entry name" value="PAS-like_dom_sf"/>
</dbReference>
<feature type="domain" description="PAS" evidence="20">
    <location>
        <begin position="248"/>
        <end position="324"/>
    </location>
</feature>
<comment type="function">
    <text evidence="17">Member of the two-component regulatory system NreB/NreC involved in the control of dissimilatory nitrate/nitrite reduction in response to oxygen. NreB functions as a direct oxygen sensor histidine kinase which is autophosphorylated, in the absence of oxygen, probably at the conserved histidine residue, and transfers its phosphate group probably to a conserved aspartate residue of NreC. NreB/NreC activates the expression of the nitrate (narGHJI) and nitrite (nir) reductase operons, as well as the putative nitrate transporter gene narT.</text>
</comment>
<dbReference type="InterPro" id="IPR005467">
    <property type="entry name" value="His_kinase_dom"/>
</dbReference>
<dbReference type="InterPro" id="IPR003594">
    <property type="entry name" value="HATPase_dom"/>
</dbReference>
<evidence type="ECO:0000256" key="9">
    <source>
        <dbReference type="ARBA" id="ARBA00022679"/>
    </source>
</evidence>
<evidence type="ECO:0000313" key="23">
    <source>
        <dbReference type="Proteomes" id="UP000659697"/>
    </source>
</evidence>
<evidence type="ECO:0000256" key="5">
    <source>
        <dbReference type="ARBA" id="ARBA00017322"/>
    </source>
</evidence>
<evidence type="ECO:0000256" key="3">
    <source>
        <dbReference type="ARBA" id="ARBA00004496"/>
    </source>
</evidence>
<name>A0ABQ3KVA8_9ALTE</name>
<dbReference type="Pfam" id="PF02518">
    <property type="entry name" value="HATPase_c"/>
    <property type="match status" value="1"/>
</dbReference>
<dbReference type="SUPFAM" id="SSF55785">
    <property type="entry name" value="PYP-like sensor domain (PAS domain)"/>
    <property type="match status" value="2"/>
</dbReference>
<dbReference type="InterPro" id="IPR001610">
    <property type="entry name" value="PAC"/>
</dbReference>
<evidence type="ECO:0000256" key="14">
    <source>
        <dbReference type="ARBA" id="ARBA00023004"/>
    </source>
</evidence>
<dbReference type="InterPro" id="IPR000700">
    <property type="entry name" value="PAS-assoc_C"/>
</dbReference>
<keyword evidence="9" id="KW-0808">Transferase</keyword>
<dbReference type="NCBIfam" id="TIGR00229">
    <property type="entry name" value="sensory_box"/>
    <property type="match status" value="2"/>
</dbReference>
<keyword evidence="15" id="KW-0902">Two-component regulatory system</keyword>
<dbReference type="InterPro" id="IPR004358">
    <property type="entry name" value="Sig_transdc_His_kin-like_C"/>
</dbReference>
<comment type="catalytic activity">
    <reaction evidence="1">
        <text>ATP + protein L-histidine = ADP + protein N-phospho-L-histidine.</text>
        <dbReference type="EC" id="2.7.13.3"/>
    </reaction>
</comment>
<dbReference type="Pfam" id="PF08448">
    <property type="entry name" value="PAS_4"/>
    <property type="match status" value="1"/>
</dbReference>
<proteinExistence type="predicted"/>
<dbReference type="Gene3D" id="3.30.450.20">
    <property type="entry name" value="PAS domain"/>
    <property type="match status" value="2"/>
</dbReference>
<dbReference type="SMART" id="SM00091">
    <property type="entry name" value="PAS"/>
    <property type="match status" value="2"/>
</dbReference>
<dbReference type="EC" id="2.7.13.3" evidence="4"/>
<dbReference type="InterPro" id="IPR036890">
    <property type="entry name" value="HATPase_C_sf"/>
</dbReference>
<reference evidence="23" key="1">
    <citation type="journal article" date="2019" name="Int. J. Syst. Evol. Microbiol.">
        <title>The Global Catalogue of Microorganisms (GCM) 10K type strain sequencing project: providing services to taxonomists for standard genome sequencing and annotation.</title>
        <authorList>
            <consortium name="The Broad Institute Genomics Platform"/>
            <consortium name="The Broad Institute Genome Sequencing Center for Infectious Disease"/>
            <person name="Wu L."/>
            <person name="Ma J."/>
        </authorList>
    </citation>
    <scope>NUCLEOTIDE SEQUENCE [LARGE SCALE GENOMIC DNA]</scope>
    <source>
        <strain evidence="23">CGMCC 1.7003</strain>
    </source>
</reference>
<dbReference type="Pfam" id="PF13426">
    <property type="entry name" value="PAS_9"/>
    <property type="match status" value="1"/>
</dbReference>
<evidence type="ECO:0000259" key="19">
    <source>
        <dbReference type="PROSITE" id="PS50109"/>
    </source>
</evidence>
<dbReference type="SUPFAM" id="SSF55874">
    <property type="entry name" value="ATPase domain of HSP90 chaperone/DNA topoisomerase II/histidine kinase"/>
    <property type="match status" value="1"/>
</dbReference>
<dbReference type="EMBL" id="BNAO01000002">
    <property type="protein sequence ID" value="GHG63371.1"/>
    <property type="molecule type" value="Genomic_DNA"/>
</dbReference>
<evidence type="ECO:0000256" key="15">
    <source>
        <dbReference type="ARBA" id="ARBA00023012"/>
    </source>
</evidence>
<dbReference type="PROSITE" id="PS50109">
    <property type="entry name" value="HIS_KIN"/>
    <property type="match status" value="1"/>
</dbReference>
<dbReference type="SMART" id="SM00086">
    <property type="entry name" value="PAC"/>
    <property type="match status" value="2"/>
</dbReference>
<dbReference type="InterPro" id="IPR000014">
    <property type="entry name" value="PAS"/>
</dbReference>
<dbReference type="InterPro" id="IPR013656">
    <property type="entry name" value="PAS_4"/>
</dbReference>
<keyword evidence="23" id="KW-1185">Reference proteome</keyword>
<keyword evidence="8" id="KW-0597">Phosphoprotein</keyword>
<evidence type="ECO:0000256" key="18">
    <source>
        <dbReference type="ARBA" id="ARBA00030800"/>
    </source>
</evidence>
<keyword evidence="7" id="KW-0963">Cytoplasm</keyword>
<evidence type="ECO:0000256" key="4">
    <source>
        <dbReference type="ARBA" id="ARBA00012438"/>
    </source>
</evidence>
<dbReference type="PROSITE" id="PS50112">
    <property type="entry name" value="PAS"/>
    <property type="match status" value="2"/>
</dbReference>
<dbReference type="InterPro" id="IPR050482">
    <property type="entry name" value="Sensor_HK_TwoCompSys"/>
</dbReference>
<evidence type="ECO:0000259" key="21">
    <source>
        <dbReference type="PROSITE" id="PS50113"/>
    </source>
</evidence>
<evidence type="ECO:0000256" key="13">
    <source>
        <dbReference type="ARBA" id="ARBA00022840"/>
    </source>
</evidence>